<feature type="region of interest" description="Disordered" evidence="1">
    <location>
        <begin position="286"/>
        <end position="327"/>
    </location>
</feature>
<dbReference type="PROSITE" id="PS51207">
    <property type="entry name" value="PXA"/>
    <property type="match status" value="1"/>
</dbReference>
<evidence type="ECO:0000259" key="2">
    <source>
        <dbReference type="PROSITE" id="PS51207"/>
    </source>
</evidence>
<name>A0A0W0FY59_MONRR</name>
<feature type="domain" description="PXA" evidence="2">
    <location>
        <begin position="42"/>
        <end position="221"/>
    </location>
</feature>
<dbReference type="EMBL" id="LATX01001501">
    <property type="protein sequence ID" value="KTB41266.1"/>
    <property type="molecule type" value="Genomic_DNA"/>
</dbReference>
<dbReference type="AlphaFoldDB" id="A0A0W0FY59"/>
<sequence length="503" mass="55113">MSPPPGSLHSAPKHHASLANRLLFPTHNTSSSLPPLVNSQIPPELTAELYDFIALALRAFVNPWWSKITRYDKEFLPQISIILTHVARALEQRILAADLPPLIFRDIPVIVTQHYHDYRNAAAKISSSYASGGALSLPQLFHQLQPHTAVSPDGNIDPEYIRQIVDHILKVCLPEQDYTPHSERFIVREIIVKIVLNDIVPKLVQPWFINKLLLDTLGQQSVSIPIKSVEASPIEPNQPSTSFSFHTIIVIILSAIQSISGACLALIHAYKQAVTTIKLVNQSALPKSSPSLSRRPSQTSMPELPPLSRASSISVSSSTSSLPPTPVYPSTFPPHVMNQLMDDPDHNYAQPPLEMVAEIFNTSQRHASSTILGTAGMAVSCFTPFLDRLLPYLLTNLLSTTFLFNVVRTAKRTLFPNGYPAPPPPDPTPEEQAEMRAKILAWRGGGPLLSLLLGPDPSATIGAALDPLSSVPCNRHLMVLILDRIFVTLFPELVNEAALGGDT</sequence>
<gene>
    <name evidence="3" type="ORF">WG66_6234</name>
</gene>
<dbReference type="PANTHER" id="PTHR22775:SF3">
    <property type="entry name" value="SORTING NEXIN-13"/>
    <property type="match status" value="1"/>
</dbReference>
<accession>A0A0W0FY59</accession>
<dbReference type="GO" id="GO:0035091">
    <property type="term" value="F:phosphatidylinositol binding"/>
    <property type="evidence" value="ECO:0007669"/>
    <property type="project" value="TreeGrafter"/>
</dbReference>
<evidence type="ECO:0000256" key="1">
    <source>
        <dbReference type="SAM" id="MobiDB-lite"/>
    </source>
</evidence>
<evidence type="ECO:0000313" key="4">
    <source>
        <dbReference type="Proteomes" id="UP000054988"/>
    </source>
</evidence>
<protein>
    <recommendedName>
        <fullName evidence="2">PXA domain-containing protein</fullName>
    </recommendedName>
</protein>
<comment type="caution">
    <text evidence="3">The sequence shown here is derived from an EMBL/GenBank/DDBJ whole genome shotgun (WGS) entry which is preliminary data.</text>
</comment>
<proteinExistence type="predicted"/>
<organism evidence="3 4">
    <name type="scientific">Moniliophthora roreri</name>
    <name type="common">Frosty pod rot fungus</name>
    <name type="synonym">Monilia roreri</name>
    <dbReference type="NCBI Taxonomy" id="221103"/>
    <lineage>
        <taxon>Eukaryota</taxon>
        <taxon>Fungi</taxon>
        <taxon>Dikarya</taxon>
        <taxon>Basidiomycota</taxon>
        <taxon>Agaricomycotina</taxon>
        <taxon>Agaricomycetes</taxon>
        <taxon>Agaricomycetidae</taxon>
        <taxon>Agaricales</taxon>
        <taxon>Marasmiineae</taxon>
        <taxon>Marasmiaceae</taxon>
        <taxon>Moniliophthora</taxon>
    </lineage>
</organism>
<dbReference type="InterPro" id="IPR003114">
    <property type="entry name" value="Phox_assoc"/>
</dbReference>
<evidence type="ECO:0000313" key="3">
    <source>
        <dbReference type="EMBL" id="KTB41266.1"/>
    </source>
</evidence>
<dbReference type="Pfam" id="PF02194">
    <property type="entry name" value="PXA"/>
    <property type="match status" value="1"/>
</dbReference>
<dbReference type="PANTHER" id="PTHR22775">
    <property type="entry name" value="SORTING NEXIN"/>
    <property type="match status" value="1"/>
</dbReference>
<dbReference type="eggNOG" id="ENOG502RYEC">
    <property type="taxonomic scope" value="Eukaryota"/>
</dbReference>
<reference evidence="3 4" key="1">
    <citation type="submission" date="2015-12" db="EMBL/GenBank/DDBJ databases">
        <title>Draft genome sequence of Moniliophthora roreri, the causal agent of frosty pod rot of cacao.</title>
        <authorList>
            <person name="Aime M.C."/>
            <person name="Diaz-Valderrama J.R."/>
            <person name="Kijpornyongpan T."/>
            <person name="Phillips-Mora W."/>
        </authorList>
    </citation>
    <scope>NUCLEOTIDE SEQUENCE [LARGE SCALE GENOMIC DNA]</scope>
    <source>
        <strain evidence="3 4">MCA 2952</strain>
    </source>
</reference>
<dbReference type="Proteomes" id="UP000054988">
    <property type="component" value="Unassembled WGS sequence"/>
</dbReference>
<dbReference type="SMART" id="SM00313">
    <property type="entry name" value="PXA"/>
    <property type="match status" value="1"/>
</dbReference>